<dbReference type="Gene3D" id="3.40.50.1000">
    <property type="entry name" value="HAD superfamily/HAD-like"/>
    <property type="match status" value="1"/>
</dbReference>
<dbReference type="PANTHER" id="PTHR43481:SF4">
    <property type="entry name" value="GLYCEROL-1-PHOSPHATE PHOSPHOHYDROLASE 1-RELATED"/>
    <property type="match status" value="1"/>
</dbReference>
<dbReference type="InterPro" id="IPR051806">
    <property type="entry name" value="HAD-like_SPP"/>
</dbReference>
<keyword evidence="2" id="KW-1185">Reference proteome</keyword>
<dbReference type="GO" id="GO:0050308">
    <property type="term" value="F:sugar-phosphatase activity"/>
    <property type="evidence" value="ECO:0007669"/>
    <property type="project" value="TreeGrafter"/>
</dbReference>
<dbReference type="InterPro" id="IPR023214">
    <property type="entry name" value="HAD_sf"/>
</dbReference>
<gene>
    <name evidence="1" type="ORF">MNAN1_003874</name>
</gene>
<sequence length="266" mass="29091">MAVEIEVDTVLFDMDGTLIDSTPAVNATWVEFAKQYNLDIDHVVGNRTTHPTQLHYAHGHRTVENLKHYIPSLEGDELMKEVVRFESRILDIAEANLQRAKETGFTEGTIIPMPGAKQLLAEDAMRTPVGDQGGLSSQAVSTKASSWAATSAYAKKGFKAADVAEPPPAFVTSDLCSKGKPDPEPYCKGAELSHTDVSRCLVVEDAPPGVVSGKRAGAHVLGLRTTHDGRRMWEQGADWVVPDLSYVHARWEGHRLLLTIESEPRP</sequence>
<dbReference type="SFLD" id="SFLDS00003">
    <property type="entry name" value="Haloacid_Dehalogenase"/>
    <property type="match status" value="1"/>
</dbReference>
<dbReference type="AlphaFoldDB" id="A0AAF0EQ39"/>
<name>A0AAF0EQ39_9BASI</name>
<dbReference type="InterPro" id="IPR006439">
    <property type="entry name" value="HAD-SF_hydro_IA"/>
</dbReference>
<dbReference type="Gene3D" id="1.10.150.240">
    <property type="entry name" value="Putative phosphatase, domain 2"/>
    <property type="match status" value="1"/>
</dbReference>
<proteinExistence type="predicted"/>
<dbReference type="Proteomes" id="UP001213623">
    <property type="component" value="Chromosome 8"/>
</dbReference>
<dbReference type="InterPro" id="IPR036412">
    <property type="entry name" value="HAD-like_sf"/>
</dbReference>
<protein>
    <submittedName>
        <fullName evidence="1">Uncharacterized protein</fullName>
    </submittedName>
</protein>
<organism evidence="1 2">
    <name type="scientific">Malassezia nana</name>
    <dbReference type="NCBI Taxonomy" id="180528"/>
    <lineage>
        <taxon>Eukaryota</taxon>
        <taxon>Fungi</taxon>
        <taxon>Dikarya</taxon>
        <taxon>Basidiomycota</taxon>
        <taxon>Ustilaginomycotina</taxon>
        <taxon>Malasseziomycetes</taxon>
        <taxon>Malasseziales</taxon>
        <taxon>Malasseziaceae</taxon>
        <taxon>Malassezia</taxon>
    </lineage>
</organism>
<evidence type="ECO:0000313" key="1">
    <source>
        <dbReference type="EMBL" id="WFD28859.1"/>
    </source>
</evidence>
<dbReference type="InterPro" id="IPR023198">
    <property type="entry name" value="PGP-like_dom2"/>
</dbReference>
<dbReference type="SUPFAM" id="SSF56784">
    <property type="entry name" value="HAD-like"/>
    <property type="match status" value="1"/>
</dbReference>
<dbReference type="NCBIfam" id="TIGR01509">
    <property type="entry name" value="HAD-SF-IA-v3"/>
    <property type="match status" value="1"/>
</dbReference>
<accession>A0AAF0EQ39</accession>
<dbReference type="PANTHER" id="PTHR43481">
    <property type="entry name" value="FRUCTOSE-1-PHOSPHATE PHOSPHATASE"/>
    <property type="match status" value="1"/>
</dbReference>
<dbReference type="Pfam" id="PF00702">
    <property type="entry name" value="Hydrolase"/>
    <property type="match status" value="1"/>
</dbReference>
<evidence type="ECO:0000313" key="2">
    <source>
        <dbReference type="Proteomes" id="UP001213623"/>
    </source>
</evidence>
<reference evidence="1" key="1">
    <citation type="submission" date="2023-03" db="EMBL/GenBank/DDBJ databases">
        <title>Mating type loci evolution in Malassezia.</title>
        <authorList>
            <person name="Coelho M.A."/>
        </authorList>
    </citation>
    <scope>NUCLEOTIDE SEQUENCE</scope>
    <source>
        <strain evidence="1">CBS 9557</strain>
    </source>
</reference>
<dbReference type="SFLD" id="SFLDG01129">
    <property type="entry name" value="C1.5:_HAD__Beta-PGM__Phosphata"/>
    <property type="match status" value="1"/>
</dbReference>
<dbReference type="EMBL" id="CP119899">
    <property type="protein sequence ID" value="WFD28859.1"/>
    <property type="molecule type" value="Genomic_DNA"/>
</dbReference>